<dbReference type="RefSeq" id="WP_212596283.1">
    <property type="nucleotide sequence ID" value="NZ_CP073587.1"/>
</dbReference>
<gene>
    <name evidence="1" type="ORF">KDN34_07640</name>
</gene>
<sequence>MNELSPVVQSFLAKVSEFQQLWGLQDPDNEEWLVCDSAQFEEADVMPLWSEQALAQSHCNEDWAGFIPAAISVDEFLEYWVDDLNQDDVLVGIDWRSDDDCEEIEAFEIGQLLADVEAEED</sequence>
<organism evidence="1 2">
    <name type="scientific">Shewanella yunxiaonensis</name>
    <dbReference type="NCBI Taxonomy" id="2829809"/>
    <lineage>
        <taxon>Bacteria</taxon>
        <taxon>Pseudomonadati</taxon>
        <taxon>Pseudomonadota</taxon>
        <taxon>Gammaproteobacteria</taxon>
        <taxon>Alteromonadales</taxon>
        <taxon>Shewanellaceae</taxon>
        <taxon>Shewanella</taxon>
    </lineage>
</organism>
<name>A0ABX7YYM8_9GAMM</name>
<dbReference type="InterPro" id="IPR021284">
    <property type="entry name" value="DUF2750"/>
</dbReference>
<evidence type="ECO:0000313" key="1">
    <source>
        <dbReference type="EMBL" id="QUN07281.1"/>
    </source>
</evidence>
<evidence type="ECO:0000313" key="2">
    <source>
        <dbReference type="Proteomes" id="UP000679575"/>
    </source>
</evidence>
<protein>
    <submittedName>
        <fullName evidence="1">DUF2750 domain-containing protein</fullName>
    </submittedName>
</protein>
<accession>A0ABX7YYM8</accession>
<keyword evidence="2" id="KW-1185">Reference proteome</keyword>
<dbReference type="Pfam" id="PF11042">
    <property type="entry name" value="DUF2750"/>
    <property type="match status" value="1"/>
</dbReference>
<reference evidence="1 2" key="1">
    <citation type="submission" date="2021-04" db="EMBL/GenBank/DDBJ databases">
        <title>Novel species identification of genus Shewanella.</title>
        <authorList>
            <person name="Liu G."/>
        </authorList>
    </citation>
    <scope>NUCLEOTIDE SEQUENCE [LARGE SCALE GENOMIC DNA]</scope>
    <source>
        <strain evidence="1 2">FJAT-54481</strain>
    </source>
</reference>
<dbReference type="EMBL" id="CP073587">
    <property type="protein sequence ID" value="QUN07281.1"/>
    <property type="molecule type" value="Genomic_DNA"/>
</dbReference>
<dbReference type="Proteomes" id="UP000679575">
    <property type="component" value="Chromosome"/>
</dbReference>
<proteinExistence type="predicted"/>